<reference evidence="1 2" key="1">
    <citation type="journal article" date="2019" name="Int. J. Syst. Evol. Microbiol.">
        <title>The Global Catalogue of Microorganisms (GCM) 10K type strain sequencing project: providing services to taxonomists for standard genome sequencing and annotation.</title>
        <authorList>
            <consortium name="The Broad Institute Genomics Platform"/>
            <consortium name="The Broad Institute Genome Sequencing Center for Infectious Disease"/>
            <person name="Wu L."/>
            <person name="Ma J."/>
        </authorList>
    </citation>
    <scope>NUCLEOTIDE SEQUENCE [LARGE SCALE GENOMIC DNA]</scope>
    <source>
        <strain evidence="1 2">JCM 12393</strain>
    </source>
</reference>
<evidence type="ECO:0000313" key="1">
    <source>
        <dbReference type="EMBL" id="GAA1395441.1"/>
    </source>
</evidence>
<organism evidence="1 2">
    <name type="scientific">Kitasatospora putterlickiae</name>
    <dbReference type="NCBI Taxonomy" id="221725"/>
    <lineage>
        <taxon>Bacteria</taxon>
        <taxon>Bacillati</taxon>
        <taxon>Actinomycetota</taxon>
        <taxon>Actinomycetes</taxon>
        <taxon>Kitasatosporales</taxon>
        <taxon>Streptomycetaceae</taxon>
        <taxon>Kitasatospora</taxon>
    </lineage>
</organism>
<sequence>MTTTSTAPSVLTVRAIDPVVHGALLVRDDAGREPVRSVDETGGAPLRCCLTRARAGDRIALVGYAPLRRWAAETGAEPGPYDEVGPVFVHDGPCAGPAGQGWPEGFHGGRRVLRAYDRRGRILGGELVGPETAEAVAARLLADPQVAVLHVRAVEFGCFQHEVRRG</sequence>
<dbReference type="RefSeq" id="WP_344335037.1">
    <property type="nucleotide sequence ID" value="NZ_BAAAKJ010000162.1"/>
</dbReference>
<accession>A0ABN1Y1M3</accession>
<gene>
    <name evidence="1" type="ORF">GCM10009639_30570</name>
</gene>
<proteinExistence type="predicted"/>
<name>A0ABN1Y1M3_9ACTN</name>
<evidence type="ECO:0000313" key="2">
    <source>
        <dbReference type="Proteomes" id="UP001499863"/>
    </source>
</evidence>
<dbReference type="InterPro" id="IPR009593">
    <property type="entry name" value="DUF1203"/>
</dbReference>
<keyword evidence="2" id="KW-1185">Reference proteome</keyword>
<dbReference type="Proteomes" id="UP001499863">
    <property type="component" value="Unassembled WGS sequence"/>
</dbReference>
<protein>
    <submittedName>
        <fullName evidence="1">DUF1203 domain-containing protein</fullName>
    </submittedName>
</protein>
<comment type="caution">
    <text evidence="1">The sequence shown here is derived from an EMBL/GenBank/DDBJ whole genome shotgun (WGS) entry which is preliminary data.</text>
</comment>
<dbReference type="PIRSF" id="PIRSF034110">
    <property type="entry name" value="DUF1203"/>
    <property type="match status" value="1"/>
</dbReference>
<dbReference type="Pfam" id="PF06718">
    <property type="entry name" value="DUF1203"/>
    <property type="match status" value="1"/>
</dbReference>
<dbReference type="EMBL" id="BAAAKJ010000162">
    <property type="protein sequence ID" value="GAA1395441.1"/>
    <property type="molecule type" value="Genomic_DNA"/>
</dbReference>